<keyword evidence="2" id="KW-1185">Reference proteome</keyword>
<evidence type="ECO:0000313" key="1">
    <source>
        <dbReference type="EnsemblMetazoa" id="PPA36684.1"/>
    </source>
</evidence>
<dbReference type="EnsemblMetazoa" id="PPA36684.1">
    <property type="protein sequence ID" value="PPA36684.1"/>
    <property type="gene ID" value="WBGene00275053"/>
</dbReference>
<dbReference type="AlphaFoldDB" id="A0A2A6BNT6"/>
<dbReference type="Proteomes" id="UP000005239">
    <property type="component" value="Unassembled WGS sequence"/>
</dbReference>
<protein>
    <submittedName>
        <fullName evidence="1">Uncharacterized protein</fullName>
    </submittedName>
</protein>
<evidence type="ECO:0000313" key="2">
    <source>
        <dbReference type="Proteomes" id="UP000005239"/>
    </source>
</evidence>
<reference evidence="1" key="2">
    <citation type="submission" date="2022-06" db="UniProtKB">
        <authorList>
            <consortium name="EnsemblMetazoa"/>
        </authorList>
    </citation>
    <scope>IDENTIFICATION</scope>
    <source>
        <strain evidence="1">PS312</strain>
    </source>
</reference>
<accession>A0A2A6BNT6</accession>
<name>A0A2A6BNT6_PRIPA</name>
<organism evidence="1 2">
    <name type="scientific">Pristionchus pacificus</name>
    <name type="common">Parasitic nematode worm</name>
    <dbReference type="NCBI Taxonomy" id="54126"/>
    <lineage>
        <taxon>Eukaryota</taxon>
        <taxon>Metazoa</taxon>
        <taxon>Ecdysozoa</taxon>
        <taxon>Nematoda</taxon>
        <taxon>Chromadorea</taxon>
        <taxon>Rhabditida</taxon>
        <taxon>Rhabditina</taxon>
        <taxon>Diplogasteromorpha</taxon>
        <taxon>Diplogasteroidea</taxon>
        <taxon>Neodiplogasteridae</taxon>
        <taxon>Pristionchus</taxon>
    </lineage>
</organism>
<sequence>MGSDHAVNYDTPTYAYNSSLLQLKKGSILSDPYKHGPAQICTYYKQKKIFAQVVDNGGPQSNWISEPGNYRINLATGRINELNYDPSNRGVTHL</sequence>
<accession>A0A8R1YUG4</accession>
<gene>
    <name evidence="1" type="primary">WBGene00275053</name>
</gene>
<reference evidence="2" key="1">
    <citation type="journal article" date="2008" name="Nat. Genet.">
        <title>The Pristionchus pacificus genome provides a unique perspective on nematode lifestyle and parasitism.</title>
        <authorList>
            <person name="Dieterich C."/>
            <person name="Clifton S.W."/>
            <person name="Schuster L.N."/>
            <person name="Chinwalla A."/>
            <person name="Delehaunty K."/>
            <person name="Dinkelacker I."/>
            <person name="Fulton L."/>
            <person name="Fulton R."/>
            <person name="Godfrey J."/>
            <person name="Minx P."/>
            <person name="Mitreva M."/>
            <person name="Roeseler W."/>
            <person name="Tian H."/>
            <person name="Witte H."/>
            <person name="Yang S.P."/>
            <person name="Wilson R.K."/>
            <person name="Sommer R.J."/>
        </authorList>
    </citation>
    <scope>NUCLEOTIDE SEQUENCE [LARGE SCALE GENOMIC DNA]</scope>
    <source>
        <strain evidence="2">PS312</strain>
    </source>
</reference>
<proteinExistence type="predicted"/>